<dbReference type="RefSeq" id="XP_024510547.1">
    <property type="nucleotide sequence ID" value="XM_024645050.1"/>
</dbReference>
<dbReference type="AlphaFoldDB" id="A0A090LNM0"/>
<dbReference type="WBParaSite" id="SRAE_X000067800.1">
    <property type="protein sequence ID" value="SRAE_X000067800.1"/>
    <property type="gene ID" value="WBGene00266237"/>
</dbReference>
<name>A0A090LNM0_STRRB</name>
<gene>
    <name evidence="1 3 4" type="ORF">SRAE_X000067800</name>
</gene>
<accession>A0A090LNM0</accession>
<organism evidence="1">
    <name type="scientific">Strongyloides ratti</name>
    <name type="common">Parasitic roundworm</name>
    <dbReference type="NCBI Taxonomy" id="34506"/>
    <lineage>
        <taxon>Eukaryota</taxon>
        <taxon>Metazoa</taxon>
        <taxon>Ecdysozoa</taxon>
        <taxon>Nematoda</taxon>
        <taxon>Chromadorea</taxon>
        <taxon>Rhabditida</taxon>
        <taxon>Tylenchina</taxon>
        <taxon>Panagrolaimomorpha</taxon>
        <taxon>Strongyloidoidea</taxon>
        <taxon>Strongyloididae</taxon>
        <taxon>Strongyloides</taxon>
    </lineage>
</organism>
<evidence type="ECO:0000313" key="3">
    <source>
        <dbReference type="WBParaSite" id="SRAE_X000067800.1"/>
    </source>
</evidence>
<evidence type="ECO:0000313" key="2">
    <source>
        <dbReference type="Proteomes" id="UP000035682"/>
    </source>
</evidence>
<evidence type="ECO:0000313" key="4">
    <source>
        <dbReference type="WormBase" id="SRAE_X000067800"/>
    </source>
</evidence>
<protein>
    <submittedName>
        <fullName evidence="1 3">Uncharacterized protein</fullName>
    </submittedName>
</protein>
<reference evidence="1 2" key="1">
    <citation type="submission" date="2014-09" db="EMBL/GenBank/DDBJ databases">
        <authorList>
            <person name="Martin A.A."/>
        </authorList>
    </citation>
    <scope>NUCLEOTIDE SEQUENCE</scope>
    <source>
        <strain evidence="2">ED321</strain>
        <strain evidence="1">ED321 Heterogonic</strain>
    </source>
</reference>
<dbReference type="CTD" id="36383731"/>
<keyword evidence="2" id="KW-1185">Reference proteome</keyword>
<evidence type="ECO:0000313" key="1">
    <source>
        <dbReference type="EMBL" id="CEF71351.1"/>
    </source>
</evidence>
<proteinExistence type="predicted"/>
<sequence length="523" mass="60381">MVMRKLEKSFSDSGVSHKCNMKKRITSNSDTKKDKEVFSKICADQDYGPSLYTILFDCKLCTNKYFQKFYPLNMKVKKFFNISLKGSTEYSHSSSNITKSKSFNSCVMDKSKKNTTLENKKKVTFDNSKKNDSMNSKLSNNLSLNTFTSKNLQSTEDTIKCQSTKMGRKFQTQITKANQSLQTDNEEEFDLSFTKVKNHNLSQPILSEYHSFTELDPEIDQFLRTVGGPFPLIPPTTLNDLKKDKKFCNSSQASSLLLSPPLKRSTGKVYLSPNRKNILDGNVIIDEKDKNIDNLKVLSYSELNIKNKCYFSEMPSLTTLYEETEDEDYTEKYDEHFGFSMNVKNSKNVTHIYKFGRSMNIMEFRKLKSKPMINIPKKISNNILRTFFDRNAEKRTYMIRSEERKLSKGWTNINRYSEKKVKPIPSGCWIQGKDDDKISNNIGSLKLITIKILNCPNVEEFNLGLHFEDLLLENFILVGGNSTFGFFTRDNIIFNELLSYLFKNSNGIKIPYIDEIVNFEVAL</sequence>
<dbReference type="EMBL" id="LN609530">
    <property type="protein sequence ID" value="CEF71351.1"/>
    <property type="molecule type" value="Genomic_DNA"/>
</dbReference>
<dbReference type="GeneID" id="36383731"/>
<reference evidence="3" key="2">
    <citation type="submission" date="2020-12" db="UniProtKB">
        <authorList>
            <consortium name="WormBaseParasite"/>
        </authorList>
    </citation>
    <scope>IDENTIFICATION</scope>
</reference>
<dbReference type="Proteomes" id="UP000035682">
    <property type="component" value="Unplaced"/>
</dbReference>
<dbReference type="WormBase" id="SRAE_X000067800">
    <property type="protein sequence ID" value="SRP06281"/>
    <property type="gene ID" value="WBGene00266237"/>
</dbReference>